<proteinExistence type="predicted"/>
<feature type="domain" description="N-acetyltransferase" evidence="1">
    <location>
        <begin position="13"/>
        <end position="180"/>
    </location>
</feature>
<dbReference type="PROSITE" id="PS51186">
    <property type="entry name" value="GNAT"/>
    <property type="match status" value="1"/>
</dbReference>
<dbReference type="AlphaFoldDB" id="A0A075R9W9"/>
<evidence type="ECO:0000313" key="3">
    <source>
        <dbReference type="Proteomes" id="UP000005850"/>
    </source>
</evidence>
<dbReference type="SUPFAM" id="SSF55729">
    <property type="entry name" value="Acyl-CoA N-acyltransferases (Nat)"/>
    <property type="match status" value="1"/>
</dbReference>
<dbReference type="eggNOG" id="COG1670">
    <property type="taxonomic scope" value="Bacteria"/>
</dbReference>
<sequence length="191" mass="22548">MYVQIKNPALQNMILRDLQPEDIPLIWHYNYAAIDREFQNWNGPYQPVDYVPVEEYEKRYHEDLLLVNTTIPRRNLVIEINGELKGTVGRYWVDKATNWCEIGIVIYDSSYWSGGYGTVAFQSWIDYLFTEMDVVRLGISTWSGNERMMRLAQKCGMQEEGRIRQARIVRGAYYDSIKMGMLRSEWQARTP</sequence>
<dbReference type="PANTHER" id="PTHR43415:SF4">
    <property type="entry name" value="N-ACETYLTRANSFERASE DOMAIN-CONTAINING PROTEIN"/>
    <property type="match status" value="1"/>
</dbReference>
<dbReference type="InterPro" id="IPR016181">
    <property type="entry name" value="Acyl_CoA_acyltransferase"/>
</dbReference>
<protein>
    <submittedName>
        <fullName evidence="2">Spermidine N(1)-acetyltransferase</fullName>
        <ecNumber evidence="2">2.3.1.57</ecNumber>
    </submittedName>
</protein>
<evidence type="ECO:0000313" key="2">
    <source>
        <dbReference type="EMBL" id="AIG28058.1"/>
    </source>
</evidence>
<dbReference type="HOGENOM" id="CLU_013985_3_2_9"/>
<dbReference type="PANTHER" id="PTHR43415">
    <property type="entry name" value="SPERMIDINE N(1)-ACETYLTRANSFERASE"/>
    <property type="match status" value="1"/>
</dbReference>
<dbReference type="Pfam" id="PF13302">
    <property type="entry name" value="Acetyltransf_3"/>
    <property type="match status" value="1"/>
</dbReference>
<keyword evidence="2" id="KW-0808">Transferase</keyword>
<organism evidence="2 3">
    <name type="scientific">Brevibacillus laterosporus LMG 15441</name>
    <dbReference type="NCBI Taxonomy" id="1042163"/>
    <lineage>
        <taxon>Bacteria</taxon>
        <taxon>Bacillati</taxon>
        <taxon>Bacillota</taxon>
        <taxon>Bacilli</taxon>
        <taxon>Bacillales</taxon>
        <taxon>Paenibacillaceae</taxon>
        <taxon>Brevibacillus</taxon>
    </lineage>
</organism>
<reference evidence="2 3" key="1">
    <citation type="journal article" date="2011" name="J. Bacteriol.">
        <title>Genome sequence of Brevibacillus laterosporus LMG 15441, a pathogen of invertebrates.</title>
        <authorList>
            <person name="Djukic M."/>
            <person name="Poehlein A."/>
            <person name="Thurmer A."/>
            <person name="Daniel R."/>
        </authorList>
    </citation>
    <scope>NUCLEOTIDE SEQUENCE [LARGE SCALE GENOMIC DNA]</scope>
    <source>
        <strain evidence="2 3">LMG 15441</strain>
    </source>
</reference>
<accession>A0A075R9W9</accession>
<gene>
    <name evidence="2" type="ORF">BRLA_c037580</name>
</gene>
<name>A0A075R9W9_BRELA</name>
<dbReference type="GO" id="GO:0004145">
    <property type="term" value="F:diamine N-acetyltransferase activity"/>
    <property type="evidence" value="ECO:0007669"/>
    <property type="project" value="UniProtKB-EC"/>
</dbReference>
<dbReference type="Proteomes" id="UP000005850">
    <property type="component" value="Chromosome"/>
</dbReference>
<dbReference type="InterPro" id="IPR000182">
    <property type="entry name" value="GNAT_dom"/>
</dbReference>
<dbReference type="EMBL" id="CP007806">
    <property type="protein sequence ID" value="AIG28058.1"/>
    <property type="molecule type" value="Genomic_DNA"/>
</dbReference>
<dbReference type="Gene3D" id="3.40.630.30">
    <property type="match status" value="1"/>
</dbReference>
<dbReference type="STRING" id="1042163.BRLA_c037580"/>
<keyword evidence="3" id="KW-1185">Reference proteome</keyword>
<evidence type="ECO:0000259" key="1">
    <source>
        <dbReference type="PROSITE" id="PS51186"/>
    </source>
</evidence>
<dbReference type="KEGG" id="blr:BRLA_c037580"/>
<dbReference type="EC" id="2.3.1.57" evidence="2"/>
<keyword evidence="2" id="KW-0012">Acyltransferase</keyword>
<dbReference type="RefSeq" id="WP_003338773.1">
    <property type="nucleotide sequence ID" value="NZ_CP007806.1"/>
</dbReference>